<evidence type="ECO:0000313" key="2">
    <source>
        <dbReference type="EMBL" id="JAD43556.1"/>
    </source>
</evidence>
<proteinExistence type="predicted"/>
<dbReference type="EMBL" id="GBRH01254339">
    <property type="protein sequence ID" value="JAD43556.1"/>
    <property type="molecule type" value="Transcribed_RNA"/>
</dbReference>
<sequence length="62" mass="6490">MLTSETVEGDGAAHPFLQFGTPCPQPRLRARSSATTAVPVRATPAPARSEGRIGLVHGRTHA</sequence>
<dbReference type="AlphaFoldDB" id="A0A0A8ZXL1"/>
<organism evidence="2">
    <name type="scientific">Arundo donax</name>
    <name type="common">Giant reed</name>
    <name type="synonym">Donax arundinaceus</name>
    <dbReference type="NCBI Taxonomy" id="35708"/>
    <lineage>
        <taxon>Eukaryota</taxon>
        <taxon>Viridiplantae</taxon>
        <taxon>Streptophyta</taxon>
        <taxon>Embryophyta</taxon>
        <taxon>Tracheophyta</taxon>
        <taxon>Spermatophyta</taxon>
        <taxon>Magnoliopsida</taxon>
        <taxon>Liliopsida</taxon>
        <taxon>Poales</taxon>
        <taxon>Poaceae</taxon>
        <taxon>PACMAD clade</taxon>
        <taxon>Arundinoideae</taxon>
        <taxon>Arundineae</taxon>
        <taxon>Arundo</taxon>
    </lineage>
</organism>
<reference evidence="2" key="1">
    <citation type="submission" date="2014-09" db="EMBL/GenBank/DDBJ databases">
        <authorList>
            <person name="Magalhaes I.L.F."/>
            <person name="Oliveira U."/>
            <person name="Santos F.R."/>
            <person name="Vidigal T.H.D.A."/>
            <person name="Brescovit A.D."/>
            <person name="Santos A.J."/>
        </authorList>
    </citation>
    <scope>NUCLEOTIDE SEQUENCE</scope>
    <source>
        <tissue evidence="2">Shoot tissue taken approximately 20 cm above the soil surface</tissue>
    </source>
</reference>
<evidence type="ECO:0000256" key="1">
    <source>
        <dbReference type="SAM" id="MobiDB-lite"/>
    </source>
</evidence>
<accession>A0A0A8ZXL1</accession>
<feature type="region of interest" description="Disordered" evidence="1">
    <location>
        <begin position="1"/>
        <end position="62"/>
    </location>
</feature>
<reference evidence="2" key="2">
    <citation type="journal article" date="2015" name="Data Brief">
        <title>Shoot transcriptome of the giant reed, Arundo donax.</title>
        <authorList>
            <person name="Barrero R.A."/>
            <person name="Guerrero F.D."/>
            <person name="Moolhuijzen P."/>
            <person name="Goolsby J.A."/>
            <person name="Tidwell J."/>
            <person name="Bellgard S.E."/>
            <person name="Bellgard M.I."/>
        </authorList>
    </citation>
    <scope>NUCLEOTIDE SEQUENCE</scope>
    <source>
        <tissue evidence="2">Shoot tissue taken approximately 20 cm above the soil surface</tissue>
    </source>
</reference>
<feature type="compositionally biased region" description="Low complexity" evidence="1">
    <location>
        <begin position="32"/>
        <end position="48"/>
    </location>
</feature>
<protein>
    <submittedName>
        <fullName evidence="2">Uncharacterized protein</fullName>
    </submittedName>
</protein>
<name>A0A0A8ZXL1_ARUDO</name>